<feature type="chain" id="PRO_5026820691" evidence="2">
    <location>
        <begin position="22"/>
        <end position="89"/>
    </location>
</feature>
<organism evidence="3 4">
    <name type="scientific">Elaeis guineensis var. tenera</name>
    <name type="common">Oil palm</name>
    <dbReference type="NCBI Taxonomy" id="51953"/>
    <lineage>
        <taxon>Eukaryota</taxon>
        <taxon>Viridiplantae</taxon>
        <taxon>Streptophyta</taxon>
        <taxon>Embryophyta</taxon>
        <taxon>Tracheophyta</taxon>
        <taxon>Spermatophyta</taxon>
        <taxon>Magnoliopsida</taxon>
        <taxon>Liliopsida</taxon>
        <taxon>Arecaceae</taxon>
        <taxon>Arecoideae</taxon>
        <taxon>Cocoseae</taxon>
        <taxon>Elaeidinae</taxon>
        <taxon>Elaeis</taxon>
    </lineage>
</organism>
<evidence type="ECO:0000313" key="3">
    <source>
        <dbReference type="Proteomes" id="UP000504607"/>
    </source>
</evidence>
<dbReference type="Proteomes" id="UP000504607">
    <property type="component" value="Unplaced"/>
</dbReference>
<keyword evidence="2" id="KW-0732">Signal</keyword>
<accession>A0A6J0PDL8</accession>
<feature type="signal peptide" evidence="2">
    <location>
        <begin position="1"/>
        <end position="21"/>
    </location>
</feature>
<proteinExistence type="predicted"/>
<dbReference type="PANTHER" id="PTHR33564:SF8">
    <property type="entry name" value="TRANSMEMBRANE PROTEIN"/>
    <property type="match status" value="1"/>
</dbReference>
<feature type="region of interest" description="Disordered" evidence="1">
    <location>
        <begin position="65"/>
        <end position="89"/>
    </location>
</feature>
<evidence type="ECO:0000256" key="2">
    <source>
        <dbReference type="SAM" id="SignalP"/>
    </source>
</evidence>
<dbReference type="GeneID" id="105036226"/>
<evidence type="ECO:0000256" key="1">
    <source>
        <dbReference type="SAM" id="MobiDB-lite"/>
    </source>
</evidence>
<dbReference type="KEGG" id="egu:105036226"/>
<dbReference type="PANTHER" id="PTHR33564">
    <property type="entry name" value="TRANSMEMBRANE PROTEIN"/>
    <property type="match status" value="1"/>
</dbReference>
<dbReference type="InParanoid" id="A0A6J0PDL8"/>
<protein>
    <submittedName>
        <fullName evidence="4">Uncharacterized protein LOC105036226</fullName>
    </submittedName>
</protein>
<sequence length="89" mass="9977">MAGSSCMGLVAVFAISSSVVLLSLQVQKRLVSEFMKKVESELGVIRNRRKKKVRFAADVIEPSSNNEEYRRRRTSTRPAPAMNDFSLSL</sequence>
<name>A0A6J0PDL8_ELAGV</name>
<evidence type="ECO:0000313" key="4">
    <source>
        <dbReference type="RefSeq" id="XP_019703134.1"/>
    </source>
</evidence>
<dbReference type="RefSeq" id="XP_019703134.1">
    <property type="nucleotide sequence ID" value="XM_019847575.2"/>
</dbReference>
<dbReference type="AlphaFoldDB" id="A0A6J0PDL8"/>
<keyword evidence="3" id="KW-1185">Reference proteome</keyword>
<dbReference type="FunCoup" id="A0A6J0PDL8">
    <property type="interactions" value="22"/>
</dbReference>
<gene>
    <name evidence="4" type="primary">LOC105036226</name>
</gene>
<reference evidence="4" key="1">
    <citation type="submission" date="2025-08" db="UniProtKB">
        <authorList>
            <consortium name="RefSeq"/>
        </authorList>
    </citation>
    <scope>IDENTIFICATION</scope>
</reference>